<sequence length="129" mass="15098">MKMLHTCIRVQDLEASIAFYTKAFPLEEVRRKDFPDHEFTLVFLKTPNDDFEIELTYNYGRGAYDIGDGYGHLAVGVDDLEETHEEHVEASFEVTELKGLPGQEPHYYFVKDPDGYKLRLSVYQNRIRF</sequence>
<dbReference type="EMBL" id="ANQC01000012">
    <property type="protein sequence ID" value="ESV53845.1"/>
    <property type="molecule type" value="Genomic_DNA"/>
</dbReference>
<evidence type="ECO:0000256" key="3">
    <source>
        <dbReference type="ARBA" id="ARBA00032460"/>
    </source>
</evidence>
<accession>V6YYT2</accession>
<dbReference type="PANTHER" id="PTHR46036">
    <property type="entry name" value="LACTOYLGLUTATHIONE LYASE"/>
    <property type="match status" value="1"/>
</dbReference>
<dbReference type="Gene3D" id="3.10.180.10">
    <property type="entry name" value="2,3-Dihydroxybiphenyl 1,2-Dioxygenase, domain 1"/>
    <property type="match status" value="1"/>
</dbReference>
<dbReference type="PANTHER" id="PTHR46036:SF5">
    <property type="entry name" value="LACTOYLGLUTATHIONE LYASE"/>
    <property type="match status" value="1"/>
</dbReference>
<dbReference type="GO" id="GO:0019243">
    <property type="term" value="P:methylglyoxal catabolic process to D-lactate via S-lactoyl-glutathione"/>
    <property type="evidence" value="ECO:0007669"/>
    <property type="project" value="TreeGrafter"/>
</dbReference>
<evidence type="ECO:0000256" key="2">
    <source>
        <dbReference type="ARBA" id="ARBA00030892"/>
    </source>
</evidence>
<reference evidence="6 7" key="1">
    <citation type="submission" date="2013-05" db="EMBL/GenBank/DDBJ databases">
        <authorList>
            <person name="Richards V.P."/>
            <person name="Durkin S.A.S."/>
            <person name="Kim M."/>
            <person name="Pavinski Bitar P.D."/>
            <person name="Stanhope M.J."/>
            <person name="Town C.D."/>
            <person name="Venter J.C."/>
        </authorList>
    </citation>
    <scope>NUCLEOTIDE SEQUENCE [LARGE SCALE GENOMIC DNA]</scope>
    <source>
        <strain evidence="6 7">LMG 14747</strain>
    </source>
</reference>
<protein>
    <recommendedName>
        <fullName evidence="2">Aldoketomutase</fullName>
    </recommendedName>
    <alternativeName>
        <fullName evidence="1">Ketone-aldehyde mutase</fullName>
    </alternativeName>
    <alternativeName>
        <fullName evidence="3">Methylglyoxalase</fullName>
    </alternativeName>
    <alternativeName>
        <fullName evidence="4">S-D-lactoylglutathione methylglyoxal lyase</fullName>
    </alternativeName>
</protein>
<dbReference type="InterPro" id="IPR037523">
    <property type="entry name" value="VOC_core"/>
</dbReference>
<dbReference type="GO" id="GO:0004462">
    <property type="term" value="F:lactoylglutathione lyase activity"/>
    <property type="evidence" value="ECO:0007669"/>
    <property type="project" value="TreeGrafter"/>
</dbReference>
<dbReference type="InterPro" id="IPR029068">
    <property type="entry name" value="Glyas_Bleomycin-R_OHBP_Dase"/>
</dbReference>
<proteinExistence type="predicted"/>
<dbReference type="eggNOG" id="COG0346">
    <property type="taxonomic scope" value="Bacteria"/>
</dbReference>
<dbReference type="Pfam" id="PF00903">
    <property type="entry name" value="Glyoxalase"/>
    <property type="match status" value="1"/>
</dbReference>
<evidence type="ECO:0000256" key="1">
    <source>
        <dbReference type="ARBA" id="ARBA00030291"/>
    </source>
</evidence>
<dbReference type="InterPro" id="IPR004360">
    <property type="entry name" value="Glyas_Fos-R_dOase_dom"/>
</dbReference>
<dbReference type="Proteomes" id="UP000018482">
    <property type="component" value="Unassembled WGS sequence"/>
</dbReference>
<dbReference type="AlphaFoldDB" id="V6YYT2"/>
<evidence type="ECO:0000259" key="5">
    <source>
        <dbReference type="PROSITE" id="PS51819"/>
    </source>
</evidence>
<evidence type="ECO:0000256" key="4">
    <source>
        <dbReference type="ARBA" id="ARBA00033298"/>
    </source>
</evidence>
<evidence type="ECO:0000313" key="7">
    <source>
        <dbReference type="Proteomes" id="UP000018482"/>
    </source>
</evidence>
<keyword evidence="6" id="KW-0456">Lyase</keyword>
<organism evidence="6 7">
    <name type="scientific">Streptococcus agalactiae LMG 14747</name>
    <dbReference type="NCBI Taxonomy" id="1154860"/>
    <lineage>
        <taxon>Bacteria</taxon>
        <taxon>Bacillati</taxon>
        <taxon>Bacillota</taxon>
        <taxon>Bacilli</taxon>
        <taxon>Lactobacillales</taxon>
        <taxon>Streptococcaceae</taxon>
        <taxon>Streptococcus</taxon>
    </lineage>
</organism>
<evidence type="ECO:0000313" key="6">
    <source>
        <dbReference type="EMBL" id="ESV53845.1"/>
    </source>
</evidence>
<feature type="domain" description="VOC" evidence="5">
    <location>
        <begin position="2"/>
        <end position="123"/>
    </location>
</feature>
<dbReference type="GO" id="GO:0005737">
    <property type="term" value="C:cytoplasm"/>
    <property type="evidence" value="ECO:0007669"/>
    <property type="project" value="TreeGrafter"/>
</dbReference>
<gene>
    <name evidence="6" type="ORF">SAG0136_00915</name>
</gene>
<dbReference type="PROSITE" id="PS51819">
    <property type="entry name" value="VOC"/>
    <property type="match status" value="1"/>
</dbReference>
<comment type="caution">
    <text evidence="6">The sequence shown here is derived from an EMBL/GenBank/DDBJ whole genome shotgun (WGS) entry which is preliminary data.</text>
</comment>
<name>V6YYT2_STRAG</name>
<dbReference type="SUPFAM" id="SSF54593">
    <property type="entry name" value="Glyoxalase/Bleomycin resistance protein/Dihydroxybiphenyl dioxygenase"/>
    <property type="match status" value="1"/>
</dbReference>